<sequence>MAANLQSRGLASLGKRFVGQIQSRDSVVAPFTLRGVHTSVYDKNPDESVHSSMVPDHVMPLKTEEYWAPHPKTGVFGPAKDARMGSGQDSGVRASAGAESVLEAKAFFRPQEDLEKPPVQVQP</sequence>
<protein>
    <submittedName>
        <fullName evidence="2">Uncharacterized protein</fullName>
    </submittedName>
</protein>
<evidence type="ECO:0000313" key="3">
    <source>
        <dbReference type="Proteomes" id="UP001632038"/>
    </source>
</evidence>
<keyword evidence="3" id="KW-1185">Reference proteome</keyword>
<evidence type="ECO:0000313" key="2">
    <source>
        <dbReference type="EMBL" id="KAL3630781.1"/>
    </source>
</evidence>
<dbReference type="AlphaFoldDB" id="A0ABD3CN72"/>
<name>A0ABD3CN72_9LAMI</name>
<dbReference type="Pfam" id="PF22272">
    <property type="entry name" value="LEA_3b"/>
    <property type="match status" value="1"/>
</dbReference>
<feature type="region of interest" description="Disordered" evidence="1">
    <location>
        <begin position="69"/>
        <end position="96"/>
    </location>
</feature>
<dbReference type="Proteomes" id="UP001632038">
    <property type="component" value="Unassembled WGS sequence"/>
</dbReference>
<accession>A0ABD3CN72</accession>
<reference evidence="3" key="1">
    <citation type="journal article" date="2024" name="IScience">
        <title>Strigolactones Initiate the Formation of Haustorium-like Structures in Castilleja.</title>
        <authorList>
            <person name="Buerger M."/>
            <person name="Peterson D."/>
            <person name="Chory J."/>
        </authorList>
    </citation>
    <scope>NUCLEOTIDE SEQUENCE [LARGE SCALE GENOMIC DNA]</scope>
</reference>
<dbReference type="InterPro" id="IPR039291">
    <property type="entry name" value="At5g17165-like"/>
</dbReference>
<organism evidence="2 3">
    <name type="scientific">Castilleja foliolosa</name>
    <dbReference type="NCBI Taxonomy" id="1961234"/>
    <lineage>
        <taxon>Eukaryota</taxon>
        <taxon>Viridiplantae</taxon>
        <taxon>Streptophyta</taxon>
        <taxon>Embryophyta</taxon>
        <taxon>Tracheophyta</taxon>
        <taxon>Spermatophyta</taxon>
        <taxon>Magnoliopsida</taxon>
        <taxon>eudicotyledons</taxon>
        <taxon>Gunneridae</taxon>
        <taxon>Pentapetalae</taxon>
        <taxon>asterids</taxon>
        <taxon>lamiids</taxon>
        <taxon>Lamiales</taxon>
        <taxon>Orobanchaceae</taxon>
        <taxon>Pedicularideae</taxon>
        <taxon>Castillejinae</taxon>
        <taxon>Castilleja</taxon>
    </lineage>
</organism>
<dbReference type="PANTHER" id="PTHR35122">
    <property type="entry name" value="OSJNBA0093F12.14 PROTEIN"/>
    <property type="match status" value="1"/>
</dbReference>
<evidence type="ECO:0000256" key="1">
    <source>
        <dbReference type="SAM" id="MobiDB-lite"/>
    </source>
</evidence>
<dbReference type="EMBL" id="JAVIJP010000032">
    <property type="protein sequence ID" value="KAL3630781.1"/>
    <property type="molecule type" value="Genomic_DNA"/>
</dbReference>
<proteinExistence type="predicted"/>
<dbReference type="PANTHER" id="PTHR35122:SF2">
    <property type="entry name" value="OS04G0598000 PROTEIN"/>
    <property type="match status" value="1"/>
</dbReference>
<comment type="caution">
    <text evidence="2">The sequence shown here is derived from an EMBL/GenBank/DDBJ whole genome shotgun (WGS) entry which is preliminary data.</text>
</comment>
<gene>
    <name evidence="2" type="ORF">CASFOL_023765</name>
</gene>